<evidence type="ECO:0000313" key="3">
    <source>
        <dbReference type="Proteomes" id="UP001272137"/>
    </source>
</evidence>
<proteinExistence type="predicted"/>
<evidence type="ECO:0000313" key="2">
    <source>
        <dbReference type="EMBL" id="MDW9254723.1"/>
    </source>
</evidence>
<protein>
    <submittedName>
        <fullName evidence="2">Uncharacterized protein</fullName>
    </submittedName>
</protein>
<dbReference type="Proteomes" id="UP001272137">
    <property type="component" value="Unassembled WGS sequence"/>
</dbReference>
<dbReference type="EMBL" id="QXCT01000002">
    <property type="protein sequence ID" value="MDW9254723.1"/>
    <property type="molecule type" value="Genomic_DNA"/>
</dbReference>
<sequence>MKSPIARGGPVDRHARGGGECGAMPRRRRASRPAHAPPRPPIHRARH</sequence>
<accession>A0AAW9CV07</accession>
<organism evidence="2 3">
    <name type="scientific">Burkholderia thailandensis</name>
    <dbReference type="NCBI Taxonomy" id="57975"/>
    <lineage>
        <taxon>Bacteria</taxon>
        <taxon>Pseudomonadati</taxon>
        <taxon>Pseudomonadota</taxon>
        <taxon>Betaproteobacteria</taxon>
        <taxon>Burkholderiales</taxon>
        <taxon>Burkholderiaceae</taxon>
        <taxon>Burkholderia</taxon>
        <taxon>pseudomallei group</taxon>
    </lineage>
</organism>
<feature type="region of interest" description="Disordered" evidence="1">
    <location>
        <begin position="1"/>
        <end position="47"/>
    </location>
</feature>
<dbReference type="AlphaFoldDB" id="A0AAW9CV07"/>
<reference evidence="2" key="1">
    <citation type="submission" date="2018-08" db="EMBL/GenBank/DDBJ databases">
        <title>Identification of Burkholderia cepacia strains that express a Burkholderia pseudomallei-like capsular polysaccharide.</title>
        <authorList>
            <person name="Burtnick M.N."/>
            <person name="Vongsouvath M."/>
            <person name="Newton P."/>
            <person name="Wuthiekanun V."/>
            <person name="Limmathurotsakul D."/>
            <person name="Brett P.J."/>
            <person name="Chantratita N."/>
            <person name="Dance D.A."/>
        </authorList>
    </citation>
    <scope>NUCLEOTIDE SEQUENCE</scope>
    <source>
        <strain evidence="2">SBXCC001</strain>
    </source>
</reference>
<evidence type="ECO:0000256" key="1">
    <source>
        <dbReference type="SAM" id="MobiDB-lite"/>
    </source>
</evidence>
<comment type="caution">
    <text evidence="2">The sequence shown here is derived from an EMBL/GenBank/DDBJ whole genome shotgun (WGS) entry which is preliminary data.</text>
</comment>
<gene>
    <name evidence="2" type="ORF">C7S16_0152</name>
</gene>
<name>A0AAW9CV07_BURTH</name>